<comment type="caution">
    <text evidence="5">The sequence shown here is derived from an EMBL/GenBank/DDBJ whole genome shotgun (WGS) entry which is preliminary data.</text>
</comment>
<dbReference type="Pfam" id="PF01471">
    <property type="entry name" value="PG_binding_1"/>
    <property type="match status" value="1"/>
</dbReference>
<keyword evidence="6" id="KW-1185">Reference proteome</keyword>
<gene>
    <name evidence="5" type="ORF">DPM19_17835</name>
</gene>
<accession>A0A365H555</accession>
<evidence type="ECO:0000256" key="2">
    <source>
        <dbReference type="SAM" id="MobiDB-lite"/>
    </source>
</evidence>
<keyword evidence="3" id="KW-1133">Transmembrane helix</keyword>
<dbReference type="Gene3D" id="2.40.420.20">
    <property type="match status" value="1"/>
</dbReference>
<dbReference type="Proteomes" id="UP000251891">
    <property type="component" value="Unassembled WGS sequence"/>
</dbReference>
<feature type="domain" description="Peptidoglycan binding-like" evidence="4">
    <location>
        <begin position="158"/>
        <end position="206"/>
    </location>
</feature>
<keyword evidence="3" id="KW-0472">Membrane</keyword>
<proteinExistence type="predicted"/>
<organism evidence="5 6">
    <name type="scientific">Actinomadura craniellae</name>
    <dbReference type="NCBI Taxonomy" id="2231787"/>
    <lineage>
        <taxon>Bacteria</taxon>
        <taxon>Bacillati</taxon>
        <taxon>Actinomycetota</taxon>
        <taxon>Actinomycetes</taxon>
        <taxon>Streptosporangiales</taxon>
        <taxon>Thermomonosporaceae</taxon>
        <taxon>Actinomadura</taxon>
    </lineage>
</organism>
<feature type="transmembrane region" description="Helical" evidence="3">
    <location>
        <begin position="45"/>
        <end position="65"/>
    </location>
</feature>
<dbReference type="PANTHER" id="PTHR30097:SF4">
    <property type="entry name" value="SLR6042 PROTEIN"/>
    <property type="match status" value="1"/>
</dbReference>
<dbReference type="InterPro" id="IPR036366">
    <property type="entry name" value="PGBDSf"/>
</dbReference>
<feature type="region of interest" description="Disordered" evidence="2">
    <location>
        <begin position="1"/>
        <end position="45"/>
    </location>
</feature>
<evidence type="ECO:0000259" key="4">
    <source>
        <dbReference type="Pfam" id="PF01471"/>
    </source>
</evidence>
<dbReference type="InterPro" id="IPR002477">
    <property type="entry name" value="Peptidoglycan-bd-like"/>
</dbReference>
<dbReference type="GO" id="GO:0060003">
    <property type="term" value="P:copper ion export"/>
    <property type="evidence" value="ECO:0007669"/>
    <property type="project" value="TreeGrafter"/>
</dbReference>
<dbReference type="InterPro" id="IPR036365">
    <property type="entry name" value="PGBD-like_sf"/>
</dbReference>
<evidence type="ECO:0000256" key="1">
    <source>
        <dbReference type="ARBA" id="ARBA00022448"/>
    </source>
</evidence>
<evidence type="ECO:0000313" key="5">
    <source>
        <dbReference type="EMBL" id="RAY14132.1"/>
    </source>
</evidence>
<feature type="compositionally biased region" description="Basic residues" evidence="2">
    <location>
        <begin position="35"/>
        <end position="44"/>
    </location>
</feature>
<dbReference type="AlphaFoldDB" id="A0A365H555"/>
<keyword evidence="3" id="KW-0812">Transmembrane</keyword>
<keyword evidence="1" id="KW-0813">Transport</keyword>
<dbReference type="GO" id="GO:0030313">
    <property type="term" value="C:cell envelope"/>
    <property type="evidence" value="ECO:0007669"/>
    <property type="project" value="TreeGrafter"/>
</dbReference>
<reference evidence="5 6" key="1">
    <citation type="submission" date="2018-06" db="EMBL/GenBank/DDBJ databases">
        <title>Actinomadura craniellae sp. nov. isolated from marine sponge Craniella sp.</title>
        <authorList>
            <person name="Li L."/>
            <person name="Xu Q.H."/>
            <person name="Lin H.W."/>
            <person name="Lu Y.H."/>
        </authorList>
    </citation>
    <scope>NUCLEOTIDE SEQUENCE [LARGE SCALE GENOMIC DNA]</scope>
    <source>
        <strain evidence="5 6">LHW63021</strain>
    </source>
</reference>
<dbReference type="OrthoDB" id="3268648at2"/>
<protein>
    <submittedName>
        <fullName evidence="5">Efflux RND transporter periplasmic adaptor subunit</fullName>
    </submittedName>
</protein>
<feature type="compositionally biased region" description="Basic and acidic residues" evidence="2">
    <location>
        <begin position="24"/>
        <end position="34"/>
    </location>
</feature>
<dbReference type="InterPro" id="IPR051909">
    <property type="entry name" value="MFP_Cation_Efflux"/>
</dbReference>
<dbReference type="EMBL" id="QLYX01000007">
    <property type="protein sequence ID" value="RAY14132.1"/>
    <property type="molecule type" value="Genomic_DNA"/>
</dbReference>
<name>A0A365H555_9ACTN</name>
<sequence>MPGGPPRPGGTAVTDTTTDTTTAADRRPAADARPPRRKSRRTRRAAAATVVVAAGGAAAAVALGAGGGTAGGTAAGGLPPQTAKVTRQTLRDTHSADGELGYGPASTATSRLRGTLTALPGSGDRITRGRTLYEVDDRPVTLMYGATPAYRALRPGLTGSDVRQLEGNLAALGYDGFTVDDEYTGDTAAAVARWQEDRGLAETGTVEFGSVVFAPGAIRVDTLHAGQGDPAGPGGKVLTYTGTAKAVTVELDAADRRLARKGAAVDIELPGGDTVKGRIDEVSTVIEAGDQGEDPQTKVEVIVVLSGAKAQQASEAYALASVDVSFTAGTRENVLTVPVAALLALQEGGFGVEVVTGSTTAYVPVTTGLFAGGRVEISGAGITEGTIVGMPK</sequence>
<feature type="compositionally biased region" description="Low complexity" evidence="2">
    <location>
        <begin position="9"/>
        <end position="23"/>
    </location>
</feature>
<evidence type="ECO:0000256" key="3">
    <source>
        <dbReference type="SAM" id="Phobius"/>
    </source>
</evidence>
<dbReference type="Gene3D" id="1.10.101.10">
    <property type="entry name" value="PGBD-like superfamily/PGBD"/>
    <property type="match status" value="1"/>
</dbReference>
<evidence type="ECO:0000313" key="6">
    <source>
        <dbReference type="Proteomes" id="UP000251891"/>
    </source>
</evidence>
<dbReference type="SUPFAM" id="SSF47090">
    <property type="entry name" value="PGBD-like"/>
    <property type="match status" value="1"/>
</dbReference>
<dbReference type="GO" id="GO:0015679">
    <property type="term" value="P:plasma membrane copper ion transport"/>
    <property type="evidence" value="ECO:0007669"/>
    <property type="project" value="TreeGrafter"/>
</dbReference>
<dbReference type="PANTHER" id="PTHR30097">
    <property type="entry name" value="CATION EFFLUX SYSTEM PROTEIN CUSB"/>
    <property type="match status" value="1"/>
</dbReference>